<evidence type="ECO:0000256" key="6">
    <source>
        <dbReference type="SAM" id="Phobius"/>
    </source>
</evidence>
<dbReference type="GO" id="GO:0006935">
    <property type="term" value="P:chemotaxis"/>
    <property type="evidence" value="ECO:0007669"/>
    <property type="project" value="UniProtKB-ARBA"/>
</dbReference>
<feature type="transmembrane region" description="Helical" evidence="6">
    <location>
        <begin position="22"/>
        <end position="41"/>
    </location>
</feature>
<feature type="domain" description="HAMP" evidence="8">
    <location>
        <begin position="142"/>
        <end position="184"/>
    </location>
</feature>
<organism evidence="9 10">
    <name type="scientific">Ferrimonas aestuarii</name>
    <dbReference type="NCBI Taxonomy" id="2569539"/>
    <lineage>
        <taxon>Bacteria</taxon>
        <taxon>Pseudomonadati</taxon>
        <taxon>Pseudomonadota</taxon>
        <taxon>Gammaproteobacteria</taxon>
        <taxon>Alteromonadales</taxon>
        <taxon>Ferrimonadaceae</taxon>
        <taxon>Ferrimonas</taxon>
    </lineage>
</organism>
<keyword evidence="6" id="KW-1133">Transmembrane helix</keyword>
<feature type="compositionally biased region" description="Low complexity" evidence="5">
    <location>
        <begin position="237"/>
        <end position="257"/>
    </location>
</feature>
<dbReference type="RefSeq" id="WP_136863967.1">
    <property type="nucleotide sequence ID" value="NZ_SWCJ01000010.1"/>
</dbReference>
<dbReference type="InterPro" id="IPR003660">
    <property type="entry name" value="HAMP_dom"/>
</dbReference>
<evidence type="ECO:0000256" key="5">
    <source>
        <dbReference type="SAM" id="MobiDB-lite"/>
    </source>
</evidence>
<dbReference type="SUPFAM" id="SSF58104">
    <property type="entry name" value="Methyl-accepting chemotaxis protein (MCP) signaling domain"/>
    <property type="match status" value="1"/>
</dbReference>
<dbReference type="EMBL" id="SWCJ01000010">
    <property type="protein sequence ID" value="TKB53985.1"/>
    <property type="molecule type" value="Genomic_DNA"/>
</dbReference>
<accession>A0A4U1BMK9</accession>
<proteinExistence type="inferred from homology"/>
<keyword evidence="2 4" id="KW-0807">Transducer</keyword>
<evidence type="ECO:0000313" key="10">
    <source>
        <dbReference type="Proteomes" id="UP000305675"/>
    </source>
</evidence>
<feature type="domain" description="Methyl-accepting transducer" evidence="7">
    <location>
        <begin position="189"/>
        <end position="425"/>
    </location>
</feature>
<evidence type="ECO:0000259" key="7">
    <source>
        <dbReference type="PROSITE" id="PS50111"/>
    </source>
</evidence>
<comment type="subcellular location">
    <subcellularLocation>
        <location evidence="1">Membrane</location>
    </subcellularLocation>
</comment>
<dbReference type="Proteomes" id="UP000305675">
    <property type="component" value="Unassembled WGS sequence"/>
</dbReference>
<evidence type="ECO:0000256" key="4">
    <source>
        <dbReference type="PROSITE-ProRule" id="PRU00284"/>
    </source>
</evidence>
<dbReference type="OrthoDB" id="6757190at2"/>
<dbReference type="GO" id="GO:0007165">
    <property type="term" value="P:signal transduction"/>
    <property type="evidence" value="ECO:0007669"/>
    <property type="project" value="UniProtKB-KW"/>
</dbReference>
<dbReference type="PROSITE" id="PS50111">
    <property type="entry name" value="CHEMOTAXIS_TRANSDUC_2"/>
    <property type="match status" value="1"/>
</dbReference>
<dbReference type="InterPro" id="IPR004089">
    <property type="entry name" value="MCPsignal_dom"/>
</dbReference>
<evidence type="ECO:0000313" key="9">
    <source>
        <dbReference type="EMBL" id="TKB53985.1"/>
    </source>
</evidence>
<keyword evidence="6" id="KW-0472">Membrane</keyword>
<evidence type="ECO:0000256" key="2">
    <source>
        <dbReference type="ARBA" id="ARBA00023224"/>
    </source>
</evidence>
<dbReference type="PROSITE" id="PS50885">
    <property type="entry name" value="HAMP"/>
    <property type="match status" value="1"/>
</dbReference>
<dbReference type="PANTHER" id="PTHR32089:SF65">
    <property type="entry name" value="CHEMOTAXIS SIGNAL TRANSDUCTION SYSTEM METHYL ACCEPTING SENSORY TRANSDUCER"/>
    <property type="match status" value="1"/>
</dbReference>
<dbReference type="GO" id="GO:0016020">
    <property type="term" value="C:membrane"/>
    <property type="evidence" value="ECO:0007669"/>
    <property type="project" value="UniProtKB-SubCell"/>
</dbReference>
<evidence type="ECO:0000256" key="1">
    <source>
        <dbReference type="ARBA" id="ARBA00004370"/>
    </source>
</evidence>
<dbReference type="SMART" id="SM00283">
    <property type="entry name" value="MA"/>
    <property type="match status" value="1"/>
</dbReference>
<keyword evidence="6" id="KW-0812">Transmembrane</keyword>
<dbReference type="Gene3D" id="1.10.287.950">
    <property type="entry name" value="Methyl-accepting chemotaxis protein"/>
    <property type="match status" value="1"/>
</dbReference>
<sequence>MQEVAFRWVDKYLIHLSLKQKFLILFFMPVVAFIFGGMVLMSEGERLANTTLASNQTAIEALTVGQELGLSEASRLLAGSDYMAIADASAAGYHIEAKTRSFDLFNIELWKLATQITMALLTLVIAYYIMTFIGGAMYATYQALENLADGKLKQRLNYIPVKDEFSLLAVTIDRVTEREQNLVLEMRNAVELLEKIGGELTTMTEQSEHLAEQQQVQLDSLAGASVEMEHSIREVASHASESSTQTQTAATASSEGQQKVEQTRASIATLGEASRQAQFACESLDKSSIEIGNVLTTINAISEQTNLLALNAAIEAARAGEQGRGFAVVADEVRTLASSTQEATVEIQGMVEGLQLHSKSLVDTTNSTVATAKESEEFMSVVSSDIAQISTLNVSISDRSAEIATAAEQQGSVAAEIAASLEKVRAQSGEVVDMIRDSSANLNRINEQARVIDGLIKELDA</sequence>
<reference evidence="9 10" key="1">
    <citation type="submission" date="2019-04" db="EMBL/GenBank/DDBJ databases">
        <authorList>
            <person name="Hwang J.C."/>
        </authorList>
    </citation>
    <scope>NUCLEOTIDE SEQUENCE [LARGE SCALE GENOMIC DNA]</scope>
    <source>
        <strain evidence="9 10">IMCC35002</strain>
    </source>
</reference>
<comment type="similarity">
    <text evidence="3">Belongs to the methyl-accepting chemotaxis (MCP) protein family.</text>
</comment>
<evidence type="ECO:0000256" key="3">
    <source>
        <dbReference type="ARBA" id="ARBA00029447"/>
    </source>
</evidence>
<gene>
    <name evidence="9" type="ORF">FCL42_13600</name>
</gene>
<evidence type="ECO:0000259" key="8">
    <source>
        <dbReference type="PROSITE" id="PS50885"/>
    </source>
</evidence>
<dbReference type="AlphaFoldDB" id="A0A4U1BMK9"/>
<dbReference type="Pfam" id="PF00015">
    <property type="entry name" value="MCPsignal"/>
    <property type="match status" value="1"/>
</dbReference>
<feature type="transmembrane region" description="Helical" evidence="6">
    <location>
        <begin position="119"/>
        <end position="141"/>
    </location>
</feature>
<dbReference type="PANTHER" id="PTHR32089">
    <property type="entry name" value="METHYL-ACCEPTING CHEMOTAXIS PROTEIN MCPB"/>
    <property type="match status" value="1"/>
</dbReference>
<keyword evidence="10" id="KW-1185">Reference proteome</keyword>
<comment type="caution">
    <text evidence="9">The sequence shown here is derived from an EMBL/GenBank/DDBJ whole genome shotgun (WGS) entry which is preliminary data.</text>
</comment>
<feature type="region of interest" description="Disordered" evidence="5">
    <location>
        <begin position="234"/>
        <end position="263"/>
    </location>
</feature>
<name>A0A4U1BMK9_9GAMM</name>
<protein>
    <submittedName>
        <fullName evidence="9">Methyl-accepting chemotaxis protein</fullName>
    </submittedName>
</protein>